<dbReference type="AlphaFoldDB" id="A0A319E3J6"/>
<dbReference type="VEuPathDB" id="FungiDB:BO78DRAFT_432609"/>
<protein>
    <submittedName>
        <fullName evidence="2">Uncharacterized protein</fullName>
    </submittedName>
</protein>
<name>A0A319E3J6_ASPSB</name>
<reference evidence="2 3" key="1">
    <citation type="submission" date="2018-02" db="EMBL/GenBank/DDBJ databases">
        <title>The genomes of Aspergillus section Nigri reveals drivers in fungal speciation.</title>
        <authorList>
            <consortium name="DOE Joint Genome Institute"/>
            <person name="Vesth T.C."/>
            <person name="Nybo J."/>
            <person name="Theobald S."/>
            <person name="Brandl J."/>
            <person name="Frisvad J.C."/>
            <person name="Nielsen K.F."/>
            <person name="Lyhne E.K."/>
            <person name="Kogle M.E."/>
            <person name="Kuo A."/>
            <person name="Riley R."/>
            <person name="Clum A."/>
            <person name="Nolan M."/>
            <person name="Lipzen A."/>
            <person name="Salamov A."/>
            <person name="Henrissat B."/>
            <person name="Wiebenga A."/>
            <person name="De vries R.P."/>
            <person name="Grigoriev I.V."/>
            <person name="Mortensen U.H."/>
            <person name="Andersen M.R."/>
            <person name="Baker S.E."/>
        </authorList>
    </citation>
    <scope>NUCLEOTIDE SEQUENCE [LARGE SCALE GENOMIC DNA]</scope>
    <source>
        <strain evidence="2 3">CBS 121057</strain>
    </source>
</reference>
<accession>A0A319E3J6</accession>
<proteinExistence type="predicted"/>
<evidence type="ECO:0000313" key="2">
    <source>
        <dbReference type="EMBL" id="PYI02775.1"/>
    </source>
</evidence>
<evidence type="ECO:0000313" key="3">
    <source>
        <dbReference type="Proteomes" id="UP000248423"/>
    </source>
</evidence>
<evidence type="ECO:0000256" key="1">
    <source>
        <dbReference type="SAM" id="MobiDB-lite"/>
    </source>
</evidence>
<feature type="region of interest" description="Disordered" evidence="1">
    <location>
        <begin position="388"/>
        <end position="433"/>
    </location>
</feature>
<dbReference type="EMBL" id="KZ826389">
    <property type="protein sequence ID" value="PYI02775.1"/>
    <property type="molecule type" value="Genomic_DNA"/>
</dbReference>
<gene>
    <name evidence="2" type="ORF">BO78DRAFT_432609</name>
</gene>
<organism evidence="2 3">
    <name type="scientific">Aspergillus sclerotiicarbonarius (strain CBS 121057 / IBT 28362)</name>
    <dbReference type="NCBI Taxonomy" id="1448318"/>
    <lineage>
        <taxon>Eukaryota</taxon>
        <taxon>Fungi</taxon>
        <taxon>Dikarya</taxon>
        <taxon>Ascomycota</taxon>
        <taxon>Pezizomycotina</taxon>
        <taxon>Eurotiomycetes</taxon>
        <taxon>Eurotiomycetidae</taxon>
        <taxon>Eurotiales</taxon>
        <taxon>Aspergillaceae</taxon>
        <taxon>Aspergillus</taxon>
        <taxon>Aspergillus subgen. Circumdati</taxon>
    </lineage>
</organism>
<dbReference type="OrthoDB" id="4503105at2759"/>
<dbReference type="STRING" id="1448318.A0A319E3J6"/>
<dbReference type="Proteomes" id="UP000248423">
    <property type="component" value="Unassembled WGS sequence"/>
</dbReference>
<keyword evidence="3" id="KW-1185">Reference proteome</keyword>
<sequence>MASHEGQGQTLEEQKTWRGPTFWDNLSKTFLTKKALKELNRRNRQIQPSQRLPSQSVPCQSSPDGLFTCTVLYPKSLRQLARHGGPDLSNLRGYRLPREYDSYSISCSQSEFLEAMASSGSTSHSKTTTYSRNFQQHLIDHGIYPPFMRCPDGRAPKKPENLATIMQRLSQDRPSSPQISQAEFEEIQQEYLEGYKEHKVNSILISLFEGDPSDSRCISGFRCTNFVPFTDGNIGSAEPDFLAGARPEQLNSEVCNMLSGQILPSAGYELIVPNFFLEAKDPDPVPRLQACYNGALGARAIHALQFFQQENPVSDNNAYTISATFFHGILGLYAHHCTQPTDGSGPEYFMTLLRAWHLPGDLEICRQGINAYWNARDWAKEQREEFIKAANQKKPKSQNLSTSPTAKEKVGVKKRAASATDALGPVKRARYEK</sequence>